<dbReference type="InterPro" id="IPR007599">
    <property type="entry name" value="DER1"/>
</dbReference>
<protein>
    <recommendedName>
        <fullName evidence="1">Derlin</fullName>
    </recommendedName>
</protein>
<feature type="compositionally biased region" description="Low complexity" evidence="2">
    <location>
        <begin position="100"/>
        <end position="111"/>
    </location>
</feature>
<dbReference type="Proteomes" id="UP000245591">
    <property type="component" value="Unassembled WGS sequence"/>
</dbReference>
<comment type="function">
    <text evidence="1">May be involved in the degradation of misfolded endoplasmic reticulum (ER) luminal proteins.</text>
</comment>
<reference evidence="3 4" key="1">
    <citation type="journal article" date="2018" name="MBio">
        <title>Comparative Genomics Reveals the Core Gene Toolbox for the Fungus-Insect Symbiosis.</title>
        <authorList>
            <person name="Wang Y."/>
            <person name="Stata M."/>
            <person name="Wang W."/>
            <person name="Stajich J.E."/>
            <person name="White M.M."/>
            <person name="Moncalvo J.M."/>
        </authorList>
    </citation>
    <scope>NUCLEOTIDE SEQUENCE [LARGE SCALE GENOMIC DNA]</scope>
    <source>
        <strain evidence="3 4">AUS-126-30</strain>
    </source>
</reference>
<dbReference type="AlphaFoldDB" id="A0A2U1J3M9"/>
<evidence type="ECO:0000256" key="1">
    <source>
        <dbReference type="RuleBase" id="RU363059"/>
    </source>
</evidence>
<keyword evidence="1" id="KW-0256">Endoplasmic reticulum</keyword>
<comment type="caution">
    <text evidence="3">The sequence shown here is derived from an EMBL/GenBank/DDBJ whole genome shotgun (WGS) entry which is preliminary data.</text>
</comment>
<keyword evidence="1" id="KW-0472">Membrane</keyword>
<evidence type="ECO:0000256" key="2">
    <source>
        <dbReference type="SAM" id="MobiDB-lite"/>
    </source>
</evidence>
<evidence type="ECO:0000313" key="3">
    <source>
        <dbReference type="EMBL" id="PVZ99669.1"/>
    </source>
</evidence>
<keyword evidence="4" id="KW-1185">Reference proteome</keyword>
<dbReference type="Pfam" id="PF04511">
    <property type="entry name" value="DER1"/>
    <property type="match status" value="1"/>
</dbReference>
<sequence length="130" mass="14569">MFGFKLEAKYFPYFTIGLHTVMRGGSIPMCMVFGAVAAQIYYYLLIDYPQQGGRHNFIRTPQIYKWLLDQKPARPGAGSYTVTDDSSGYKAYKPSGWKPSTSGTTSTSESTLHNRKSGSSRFWGEGKTLK</sequence>
<comment type="similarity">
    <text evidence="1">Belongs to the derlin family.</text>
</comment>
<dbReference type="GO" id="GO:0005789">
    <property type="term" value="C:endoplasmic reticulum membrane"/>
    <property type="evidence" value="ECO:0007669"/>
    <property type="project" value="UniProtKB-SubCell"/>
</dbReference>
<comment type="caution">
    <text evidence="1">Lacks conserved residue(s) required for the propagation of feature annotation.</text>
</comment>
<accession>A0A2U1J3M9</accession>
<evidence type="ECO:0000313" key="4">
    <source>
        <dbReference type="Proteomes" id="UP000245591"/>
    </source>
</evidence>
<name>A0A2U1J3M9_SMIAN</name>
<gene>
    <name evidence="3" type="ORF">BB558_004314</name>
</gene>
<comment type="subcellular location">
    <subcellularLocation>
        <location evidence="1">Endoplasmic reticulum membrane</location>
        <topology evidence="1">Multi-pass membrane protein</topology>
    </subcellularLocation>
</comment>
<keyword evidence="1" id="KW-0812">Transmembrane</keyword>
<keyword evidence="1" id="KW-1133">Transmembrane helix</keyword>
<feature type="transmembrane region" description="Helical" evidence="1">
    <location>
        <begin position="20"/>
        <end position="44"/>
    </location>
</feature>
<proteinExistence type="inferred from homology"/>
<organism evidence="3 4">
    <name type="scientific">Smittium angustum</name>
    <dbReference type="NCBI Taxonomy" id="133377"/>
    <lineage>
        <taxon>Eukaryota</taxon>
        <taxon>Fungi</taxon>
        <taxon>Fungi incertae sedis</taxon>
        <taxon>Zoopagomycota</taxon>
        <taxon>Kickxellomycotina</taxon>
        <taxon>Harpellomycetes</taxon>
        <taxon>Harpellales</taxon>
        <taxon>Legeriomycetaceae</taxon>
        <taxon>Smittium</taxon>
    </lineage>
</organism>
<feature type="region of interest" description="Disordered" evidence="2">
    <location>
        <begin position="75"/>
        <end position="130"/>
    </location>
</feature>
<dbReference type="EMBL" id="MBFU01000405">
    <property type="protein sequence ID" value="PVZ99669.1"/>
    <property type="molecule type" value="Genomic_DNA"/>
</dbReference>